<name>A0ABN5W008_9ACTN</name>
<dbReference type="Proteomes" id="UP001321542">
    <property type="component" value="Chromosome"/>
</dbReference>
<proteinExistence type="predicted"/>
<reference evidence="2 3" key="2">
    <citation type="journal article" date="2023" name="ChemBioChem">
        <title>Acyltransferase Domain Exchange between Two Independent Type I Polyketide Synthases in the Same Producer Strain of Macrolide Antibiotics.</title>
        <authorList>
            <person name="Kudo F."/>
            <person name="Kishikawa K."/>
            <person name="Tsuboi K."/>
            <person name="Kido T."/>
            <person name="Usui T."/>
            <person name="Hashimoto J."/>
            <person name="Shin-Ya K."/>
            <person name="Miyanaga A."/>
            <person name="Eguchi T."/>
        </authorList>
    </citation>
    <scope>NUCLEOTIDE SEQUENCE [LARGE SCALE GENOMIC DNA]</scope>
    <source>
        <strain evidence="2 3">A-8890</strain>
    </source>
</reference>
<gene>
    <name evidence="2" type="ORF">SGFS_103030</name>
</gene>
<evidence type="ECO:0000313" key="3">
    <source>
        <dbReference type="Proteomes" id="UP001321542"/>
    </source>
</evidence>
<sequence>MALDAVHEDVEAALGRQVHQPDELVHGRRPDQSAVGLEQGPEVEDPDVVQAQPGDLRQILTREPGIEVVPGVEPAPAWGVVDPEAECGRGRGRRADGVLLKRWTLSPANVSTTMDGDE</sequence>
<feature type="region of interest" description="Disordered" evidence="1">
    <location>
        <begin position="13"/>
        <end position="48"/>
    </location>
</feature>
<keyword evidence="3" id="KW-1185">Reference proteome</keyword>
<organism evidence="2 3">
    <name type="scientific">Streptomyces graminofaciens</name>
    <dbReference type="NCBI Taxonomy" id="68212"/>
    <lineage>
        <taxon>Bacteria</taxon>
        <taxon>Bacillati</taxon>
        <taxon>Actinomycetota</taxon>
        <taxon>Actinomycetes</taxon>
        <taxon>Kitasatosporales</taxon>
        <taxon>Streptomycetaceae</taxon>
        <taxon>Streptomyces</taxon>
    </lineage>
</organism>
<evidence type="ECO:0000256" key="1">
    <source>
        <dbReference type="SAM" id="MobiDB-lite"/>
    </source>
</evidence>
<protein>
    <submittedName>
        <fullName evidence="2">Uncharacterized protein</fullName>
    </submittedName>
</protein>
<reference evidence="2 3" key="1">
    <citation type="journal article" date="2010" name="ChemBioChem">
        <title>Cloning and characterization of the biosynthetic gene cluster of 16-membered macrolide antibiotic FD-891: involvement of a dual functional cytochrome P450 monooxygenase catalyzing epoxidation and hydroxylation.</title>
        <authorList>
            <person name="Kudo F."/>
            <person name="Motegi A."/>
            <person name="Mizoue K."/>
            <person name="Eguchi T."/>
        </authorList>
    </citation>
    <scope>NUCLEOTIDE SEQUENCE [LARGE SCALE GENOMIC DNA]</scope>
    <source>
        <strain evidence="2 3">A-8890</strain>
    </source>
</reference>
<evidence type="ECO:0000313" key="2">
    <source>
        <dbReference type="EMBL" id="BBC39009.1"/>
    </source>
</evidence>
<accession>A0ABN5W008</accession>
<dbReference type="EMBL" id="AP018448">
    <property type="protein sequence ID" value="BBC39009.1"/>
    <property type="molecule type" value="Genomic_DNA"/>
</dbReference>
<feature type="compositionally biased region" description="Basic and acidic residues" evidence="1">
    <location>
        <begin position="19"/>
        <end position="31"/>
    </location>
</feature>